<dbReference type="SUPFAM" id="SSF82185">
    <property type="entry name" value="Histone H3 K4-specific methyltransferase SET7/9 N-terminal domain"/>
    <property type="match status" value="3"/>
</dbReference>
<evidence type="ECO:0000256" key="1">
    <source>
        <dbReference type="ARBA" id="ARBA00022737"/>
    </source>
</evidence>
<dbReference type="SMART" id="SM00698">
    <property type="entry name" value="MORN"/>
    <property type="match status" value="8"/>
</dbReference>
<dbReference type="Pfam" id="PF02493">
    <property type="entry name" value="MORN"/>
    <property type="match status" value="10"/>
</dbReference>
<protein>
    <recommendedName>
        <fullName evidence="5">Peptidase C13</fullName>
    </recommendedName>
</protein>
<dbReference type="PROSITE" id="PS51257">
    <property type="entry name" value="PROKAR_LIPOPROTEIN"/>
    <property type="match status" value="1"/>
</dbReference>
<dbReference type="PANTHER" id="PTHR43215:SF14">
    <property type="entry name" value="RADIAL SPOKE HEAD 1 HOMOLOG"/>
    <property type="match status" value="1"/>
</dbReference>
<reference evidence="3" key="2">
    <citation type="submission" date="2020-09" db="EMBL/GenBank/DDBJ databases">
        <authorList>
            <person name="Sun Q."/>
            <person name="Kim S."/>
        </authorList>
    </citation>
    <scope>NUCLEOTIDE SEQUENCE</scope>
    <source>
        <strain evidence="3">KCTC 12711</strain>
    </source>
</reference>
<dbReference type="GO" id="GO:0008233">
    <property type="term" value="F:peptidase activity"/>
    <property type="evidence" value="ECO:0007669"/>
    <property type="project" value="InterPro"/>
</dbReference>
<dbReference type="Gene3D" id="2.20.110.10">
    <property type="entry name" value="Histone H3 K4-specific methyltransferase SET7/9 N-terminal domain"/>
    <property type="match status" value="4"/>
</dbReference>
<proteinExistence type="predicted"/>
<accession>A0A918S280</accession>
<dbReference type="Pfam" id="PF01650">
    <property type="entry name" value="Peptidase_C13"/>
    <property type="match status" value="1"/>
</dbReference>
<evidence type="ECO:0000313" key="3">
    <source>
        <dbReference type="EMBL" id="GHA20174.1"/>
    </source>
</evidence>
<evidence type="ECO:0008006" key="5">
    <source>
        <dbReference type="Google" id="ProtNLM"/>
    </source>
</evidence>
<keyword evidence="4" id="KW-1185">Reference proteome</keyword>
<gene>
    <name evidence="3" type="ORF">GCM10008090_32610</name>
</gene>
<evidence type="ECO:0000313" key="4">
    <source>
        <dbReference type="Proteomes" id="UP000614811"/>
    </source>
</evidence>
<sequence length="602" mass="66072">MPGLRLNKVEMTDMTFKVWCVLCTALLLSACSEPLILSPDAVLPDGSRYSGDVVDGRFSGQGKLVFSAGGYYQGSFVDGVFHGPGVMVFVNGDRWEGDFREGQATGEFTVISQDTSTRYVGSLQNGYMHGKGELTTDDYVYNGDFVMGSFEGEGVYTKTDGESYTGGFKANLYHGQGSVSYENGSSYSGEFQGGNYHGDGEFKQGDMFYRGTFVDGVLTGQAELSMYDGSIYKGEVEAWQPQGKGSLTSEDGNRLEGMFESGMMVGEGRWFGSDGSTYVGEFDYNQFDGNGTYTAANGDVYQGEFSFGEYHGQGTLTLAEPEAGQAKIQRGRWSRGKLVHDTESGFRQHVQAELALTHHQRLLSEALSRLPDSESDTAQAYFLGIAGDGSQSVFRREIEFVQQQLSQRYDTADHSVLLVNHHETAEAWPLATRQSIADALKALGQKMNVEQDVLFLYMTSHGSSEHDFYLNHDSIKLPNLSPSELKAMLDLAGIKWRVLMVSACYSGGFVPVLKNETTMLITAADSKSKSFGCSEDSEMTYFGRALFQEVLAKNASLSLVDAYPKAAKLIAEWEDDEELKPSNPQLSAPKEIVDKLREMEGP</sequence>
<dbReference type="Proteomes" id="UP000614811">
    <property type="component" value="Unassembled WGS sequence"/>
</dbReference>
<feature type="region of interest" description="Disordered" evidence="2">
    <location>
        <begin position="579"/>
        <end position="602"/>
    </location>
</feature>
<dbReference type="AlphaFoldDB" id="A0A918S280"/>
<dbReference type="InterPro" id="IPR001096">
    <property type="entry name" value="Peptidase_C13"/>
</dbReference>
<keyword evidence="1" id="KW-0677">Repeat</keyword>
<evidence type="ECO:0000256" key="2">
    <source>
        <dbReference type="SAM" id="MobiDB-lite"/>
    </source>
</evidence>
<reference evidence="3" key="1">
    <citation type="journal article" date="2014" name="Int. J. Syst. Evol. Microbiol.">
        <title>Complete genome sequence of Corynebacterium casei LMG S-19264T (=DSM 44701T), isolated from a smear-ripened cheese.</title>
        <authorList>
            <consortium name="US DOE Joint Genome Institute (JGI-PGF)"/>
            <person name="Walter F."/>
            <person name="Albersmeier A."/>
            <person name="Kalinowski J."/>
            <person name="Ruckert C."/>
        </authorList>
    </citation>
    <scope>NUCLEOTIDE SEQUENCE</scope>
    <source>
        <strain evidence="3">KCTC 12711</strain>
    </source>
</reference>
<organism evidence="3 4">
    <name type="scientific">Arenicella chitinivorans</name>
    <dbReference type="NCBI Taxonomy" id="1329800"/>
    <lineage>
        <taxon>Bacteria</taxon>
        <taxon>Pseudomonadati</taxon>
        <taxon>Pseudomonadota</taxon>
        <taxon>Gammaproteobacteria</taxon>
        <taxon>Arenicellales</taxon>
        <taxon>Arenicellaceae</taxon>
        <taxon>Arenicella</taxon>
    </lineage>
</organism>
<dbReference type="PANTHER" id="PTHR43215">
    <property type="entry name" value="RADIAL SPOKE HEAD 1 HOMOLOG"/>
    <property type="match status" value="1"/>
</dbReference>
<comment type="caution">
    <text evidence="3">The sequence shown here is derived from an EMBL/GenBank/DDBJ whole genome shotgun (WGS) entry which is preliminary data.</text>
</comment>
<dbReference type="Gene3D" id="3.40.50.1460">
    <property type="match status" value="1"/>
</dbReference>
<dbReference type="GO" id="GO:0006508">
    <property type="term" value="P:proteolysis"/>
    <property type="evidence" value="ECO:0007669"/>
    <property type="project" value="InterPro"/>
</dbReference>
<feature type="compositionally biased region" description="Basic and acidic residues" evidence="2">
    <location>
        <begin position="591"/>
        <end position="602"/>
    </location>
</feature>
<dbReference type="EMBL" id="BMXA01000008">
    <property type="protein sequence ID" value="GHA20174.1"/>
    <property type="molecule type" value="Genomic_DNA"/>
</dbReference>
<name>A0A918S280_9GAMM</name>
<dbReference type="InterPro" id="IPR003409">
    <property type="entry name" value="MORN"/>
</dbReference>